<dbReference type="eggNOG" id="COG3121">
    <property type="taxonomic scope" value="Bacteria"/>
</dbReference>
<dbReference type="GO" id="GO:0030288">
    <property type="term" value="C:outer membrane-bounded periplasmic space"/>
    <property type="evidence" value="ECO:0007669"/>
    <property type="project" value="InterPro"/>
</dbReference>
<protein>
    <recommendedName>
        <fullName evidence="1">Pili assembly chaperone N-terminal domain-containing protein</fullName>
    </recommendedName>
</protein>
<dbReference type="PANTHER" id="PTHR30251">
    <property type="entry name" value="PILUS ASSEMBLY CHAPERONE"/>
    <property type="match status" value="1"/>
</dbReference>
<dbReference type="HOGENOM" id="CLU_076533_0_1_6"/>
<dbReference type="InterPro" id="IPR016147">
    <property type="entry name" value="Pili_assmbl_chaperone_N"/>
</dbReference>
<reference evidence="2 3" key="1">
    <citation type="submission" date="2014-01" db="EMBL/GenBank/DDBJ databases">
        <title>Isolation of Serratia multitudinisentens RB-25 from Ex-Landfill site.</title>
        <authorList>
            <person name="Robson E.H.J."/>
        </authorList>
    </citation>
    <scope>NUCLEOTIDE SEQUENCE [LARGE SCALE GENOMIC DNA]</scope>
    <source>
        <strain evidence="2 3">RB-25</strain>
    </source>
</reference>
<dbReference type="OrthoDB" id="511700at2"/>
<dbReference type="PANTHER" id="PTHR30251:SF4">
    <property type="entry name" value="SLR1668 PROTEIN"/>
    <property type="match status" value="1"/>
</dbReference>
<gene>
    <name evidence="2" type="ORF">Z042_06010</name>
</gene>
<accession>W0LB63</accession>
<dbReference type="GO" id="GO:0071555">
    <property type="term" value="P:cell wall organization"/>
    <property type="evidence" value="ECO:0007669"/>
    <property type="project" value="InterPro"/>
</dbReference>
<proteinExistence type="predicted"/>
<dbReference type="PATRIC" id="fig|1441930.4.peg.1198"/>
<evidence type="ECO:0000313" key="2">
    <source>
        <dbReference type="EMBL" id="AHG19220.1"/>
    </source>
</evidence>
<dbReference type="InterPro" id="IPR050643">
    <property type="entry name" value="Periplasmic_pilus_chap"/>
</dbReference>
<dbReference type="Proteomes" id="UP000019030">
    <property type="component" value="Chromosome"/>
</dbReference>
<dbReference type="Gene3D" id="2.60.40.10">
    <property type="entry name" value="Immunoglobulins"/>
    <property type="match status" value="2"/>
</dbReference>
<dbReference type="KEGG" id="sfo:Z042_06010"/>
<organism evidence="2 3">
    <name type="scientific">Chania multitudinisentens RB-25</name>
    <dbReference type="NCBI Taxonomy" id="1441930"/>
    <lineage>
        <taxon>Bacteria</taxon>
        <taxon>Pseudomonadati</taxon>
        <taxon>Pseudomonadota</taxon>
        <taxon>Gammaproteobacteria</taxon>
        <taxon>Enterobacterales</taxon>
        <taxon>Yersiniaceae</taxon>
        <taxon>Chania</taxon>
    </lineage>
</organism>
<dbReference type="InterPro" id="IPR013783">
    <property type="entry name" value="Ig-like_fold"/>
</dbReference>
<dbReference type="AlphaFoldDB" id="W0LB63"/>
<dbReference type="STRING" id="1441930.Z042_06010"/>
<evidence type="ECO:0000259" key="1">
    <source>
        <dbReference type="Pfam" id="PF00345"/>
    </source>
</evidence>
<dbReference type="InterPro" id="IPR008962">
    <property type="entry name" value="PapD-like_sf"/>
</dbReference>
<reference evidence="2 3" key="2">
    <citation type="submission" date="2015-03" db="EMBL/GenBank/DDBJ databases">
        <authorList>
            <person name="Chan K.-G."/>
        </authorList>
    </citation>
    <scope>NUCLEOTIDE SEQUENCE [LARGE SCALE GENOMIC DNA]</scope>
    <source>
        <strain evidence="2 3">RB-25</strain>
    </source>
</reference>
<evidence type="ECO:0000313" key="3">
    <source>
        <dbReference type="Proteomes" id="UP000019030"/>
    </source>
</evidence>
<feature type="domain" description="Pili assembly chaperone N-terminal" evidence="1">
    <location>
        <begin position="37"/>
        <end position="145"/>
    </location>
</feature>
<name>W0LB63_9GAMM</name>
<dbReference type="Pfam" id="PF00345">
    <property type="entry name" value="PapD_N"/>
    <property type="match status" value="1"/>
</dbReference>
<dbReference type="SUPFAM" id="SSF49354">
    <property type="entry name" value="PapD-like"/>
    <property type="match status" value="1"/>
</dbReference>
<dbReference type="EMBL" id="CP007044">
    <property type="protein sequence ID" value="AHG19220.1"/>
    <property type="molecule type" value="Genomic_DNA"/>
</dbReference>
<sequence length="258" mass="28766">MWYQQRRRQQVICSLLLVVAGTVQASKVLIWPIDPTITNDQKATTLWIENHGTEPVLMQVRALGWLQADGNEGYQEQQHVIVSPPLVQVEPGKKQLVRLIKNTEPPAAQETAYRILVDEIPAPTEQANGAGIQFQMRYSIPLFVYGHGLNHSPNAAGNDQAQKAGSFNQPHLSWQLVQQQGKNLLQVTNHGKIHARLSDVRIQQGAKETKITDGLLGYVLANSTRRWPIEMTSSSPASALVMKVNEDREAKPYPLSTQ</sequence>
<keyword evidence="3" id="KW-1185">Reference proteome</keyword>